<evidence type="ECO:0000256" key="2">
    <source>
        <dbReference type="ARBA" id="ARBA00022448"/>
    </source>
</evidence>
<keyword evidence="10" id="KW-1185">Reference proteome</keyword>
<dbReference type="PANTHER" id="PTHR30561:SF0">
    <property type="entry name" value="GUANIDINIUM EXPORTER"/>
    <property type="match status" value="1"/>
</dbReference>
<comment type="caution">
    <text evidence="9">The sequence shown here is derived from an EMBL/GenBank/DDBJ whole genome shotgun (WGS) entry which is preliminary data.</text>
</comment>
<keyword evidence="5 8" id="KW-1133">Transmembrane helix</keyword>
<evidence type="ECO:0000313" key="9">
    <source>
        <dbReference type="EMBL" id="GAA4982850.1"/>
    </source>
</evidence>
<evidence type="ECO:0000256" key="4">
    <source>
        <dbReference type="ARBA" id="ARBA00022692"/>
    </source>
</evidence>
<organism evidence="9 10">
    <name type="scientific">Yinghuangia aomiensis</name>
    <dbReference type="NCBI Taxonomy" id="676205"/>
    <lineage>
        <taxon>Bacteria</taxon>
        <taxon>Bacillati</taxon>
        <taxon>Actinomycetota</taxon>
        <taxon>Actinomycetes</taxon>
        <taxon>Kitasatosporales</taxon>
        <taxon>Streptomycetaceae</taxon>
        <taxon>Yinghuangia</taxon>
    </lineage>
</organism>
<dbReference type="PANTHER" id="PTHR30561">
    <property type="entry name" value="SMR FAMILY PROTON-DEPENDENT DRUG EFFLUX TRANSPORTER SUGE"/>
    <property type="match status" value="1"/>
</dbReference>
<evidence type="ECO:0000256" key="5">
    <source>
        <dbReference type="ARBA" id="ARBA00022989"/>
    </source>
</evidence>
<keyword evidence="4 7" id="KW-0812">Transmembrane</keyword>
<keyword evidence="3" id="KW-1003">Cell membrane</keyword>
<evidence type="ECO:0000256" key="7">
    <source>
        <dbReference type="RuleBase" id="RU003942"/>
    </source>
</evidence>
<name>A0ABP9HZR4_9ACTN</name>
<evidence type="ECO:0000256" key="3">
    <source>
        <dbReference type="ARBA" id="ARBA00022475"/>
    </source>
</evidence>
<reference evidence="10" key="1">
    <citation type="journal article" date="2019" name="Int. J. Syst. Evol. Microbiol.">
        <title>The Global Catalogue of Microorganisms (GCM) 10K type strain sequencing project: providing services to taxonomists for standard genome sequencing and annotation.</title>
        <authorList>
            <consortium name="The Broad Institute Genomics Platform"/>
            <consortium name="The Broad Institute Genome Sequencing Center for Infectious Disease"/>
            <person name="Wu L."/>
            <person name="Ma J."/>
        </authorList>
    </citation>
    <scope>NUCLEOTIDE SEQUENCE [LARGE SCALE GENOMIC DNA]</scope>
    <source>
        <strain evidence="10">JCM 17986</strain>
    </source>
</reference>
<proteinExistence type="inferred from homology"/>
<dbReference type="SUPFAM" id="SSF103481">
    <property type="entry name" value="Multidrug resistance efflux transporter EmrE"/>
    <property type="match status" value="1"/>
</dbReference>
<dbReference type="InterPro" id="IPR045324">
    <property type="entry name" value="Small_multidrug_res"/>
</dbReference>
<comment type="similarity">
    <text evidence="7">Belongs to the drug/metabolite transporter (DMT) superfamily. Small multidrug resistance (SMR) (TC 2.A.7.1) family.</text>
</comment>
<feature type="transmembrane region" description="Helical" evidence="8">
    <location>
        <begin position="62"/>
        <end position="83"/>
    </location>
</feature>
<dbReference type="EMBL" id="BAABHS010000025">
    <property type="protein sequence ID" value="GAA4982850.1"/>
    <property type="molecule type" value="Genomic_DNA"/>
</dbReference>
<keyword evidence="2" id="KW-0813">Transport</keyword>
<evidence type="ECO:0000256" key="8">
    <source>
        <dbReference type="SAM" id="Phobius"/>
    </source>
</evidence>
<dbReference type="Gene3D" id="1.10.3730.20">
    <property type="match status" value="1"/>
</dbReference>
<sequence>MWGVVMAWVLLGIAGLLEVGWAIGLKFTEGFTRLVPSVLTVAGIAGSMVLLSIAAKTLPIGTAYGVWVGIGAVGSGLLGILVLGEPATAARIFFLSLMVVAILGLKFTGSSH</sequence>
<accession>A0ABP9HZR4</accession>
<evidence type="ECO:0000256" key="6">
    <source>
        <dbReference type="ARBA" id="ARBA00023136"/>
    </source>
</evidence>
<gene>
    <name evidence="9" type="ORF">GCM10023205_60560</name>
</gene>
<dbReference type="InterPro" id="IPR037185">
    <property type="entry name" value="EmrE-like"/>
</dbReference>
<feature type="transmembrane region" description="Helical" evidence="8">
    <location>
        <begin position="38"/>
        <end position="55"/>
    </location>
</feature>
<dbReference type="InterPro" id="IPR000390">
    <property type="entry name" value="Small_drug/metabolite_transptr"/>
</dbReference>
<protein>
    <submittedName>
        <fullName evidence="9">Multidrug efflux SMR transporter</fullName>
    </submittedName>
</protein>
<feature type="transmembrane region" description="Helical" evidence="8">
    <location>
        <begin position="89"/>
        <end position="108"/>
    </location>
</feature>
<evidence type="ECO:0000256" key="1">
    <source>
        <dbReference type="ARBA" id="ARBA00004651"/>
    </source>
</evidence>
<dbReference type="Proteomes" id="UP001500466">
    <property type="component" value="Unassembled WGS sequence"/>
</dbReference>
<keyword evidence="6 8" id="KW-0472">Membrane</keyword>
<comment type="subcellular location">
    <subcellularLocation>
        <location evidence="1 7">Cell membrane</location>
        <topology evidence="1 7">Multi-pass membrane protein</topology>
    </subcellularLocation>
</comment>
<dbReference type="Pfam" id="PF00893">
    <property type="entry name" value="Multi_Drug_Res"/>
    <property type="match status" value="1"/>
</dbReference>
<evidence type="ECO:0000313" key="10">
    <source>
        <dbReference type="Proteomes" id="UP001500466"/>
    </source>
</evidence>